<reference evidence="4" key="1">
    <citation type="submission" date="2017-05" db="EMBL/GenBank/DDBJ databases">
        <title>Complete and WGS of Bordetella genogroups.</title>
        <authorList>
            <person name="Spilker T."/>
            <person name="Lipuma J."/>
        </authorList>
    </citation>
    <scope>NUCLEOTIDE SEQUENCE [LARGE SCALE GENOMIC DNA]</scope>
    <source>
        <strain evidence="4">AU16122</strain>
    </source>
</reference>
<protein>
    <recommendedName>
        <fullName evidence="5">3-oxoacyl-ACP synthase</fullName>
    </recommendedName>
</protein>
<evidence type="ECO:0000256" key="2">
    <source>
        <dbReference type="SAM" id="Phobius"/>
    </source>
</evidence>
<sequence length="520" mass="53230">MSRLLKSGLIIALVFGVVWLAVIIWWQETRALPTAVDIGMFLFALPLALLCLGWLGLRVARAARAPKPEASAPAAPAEAVAAPAVPPARLAVLGVAARTAAGVSPAAIRTELAQQSRPGLDPQLKDVRGFPVFAACVSTLDTAALREQARAADAPAAALEDEPLRATALLRAVLEDARDRAVDHLLVTAMPDGPDERENAWPMLHVDLMLPGAWPAAARERAMQVAGAALRGVAAPGAAWPASRLALVAHEVADDATVPAHLHVLATRTGEMEGRANVAARANASAENPSAAAPSGKDIPAAPAARSAGPARRGATDLPEPPPLRIVAAADSYISQGRASAWQGQRRLMTAEQPQGLVPGEAAAALLLAAVPAPGQRIAVFAPHARRAVSADARGAAADPALPGLAQALLQEHGLAADSLAALVSDADHRGSRPIETLQLAAAVTPHLDPNQDCLAAGNRCGHVGAAAALLALALAADASEELDAPVLAALTQDPWLRGIAVVAGFESYPPTNPSPPSKT</sequence>
<organism evidence="3 4">
    <name type="scientific">Bordetella genomosp. 10</name>
    <dbReference type="NCBI Taxonomy" id="1416804"/>
    <lineage>
        <taxon>Bacteria</taxon>
        <taxon>Pseudomonadati</taxon>
        <taxon>Pseudomonadota</taxon>
        <taxon>Betaproteobacteria</taxon>
        <taxon>Burkholderiales</taxon>
        <taxon>Alcaligenaceae</taxon>
        <taxon>Bordetella</taxon>
    </lineage>
</organism>
<evidence type="ECO:0000313" key="4">
    <source>
        <dbReference type="Proteomes" id="UP000216020"/>
    </source>
</evidence>
<dbReference type="RefSeq" id="WP_094855138.1">
    <property type="nucleotide sequence ID" value="NZ_NEVM01000005.1"/>
</dbReference>
<dbReference type="AlphaFoldDB" id="A0A261S047"/>
<evidence type="ECO:0000313" key="3">
    <source>
        <dbReference type="EMBL" id="OZI30714.1"/>
    </source>
</evidence>
<feature type="transmembrane region" description="Helical" evidence="2">
    <location>
        <begin position="7"/>
        <end position="26"/>
    </location>
</feature>
<feature type="compositionally biased region" description="Low complexity" evidence="1">
    <location>
        <begin position="279"/>
        <end position="313"/>
    </location>
</feature>
<dbReference type="EMBL" id="NEVM01000005">
    <property type="protein sequence ID" value="OZI30714.1"/>
    <property type="molecule type" value="Genomic_DNA"/>
</dbReference>
<comment type="caution">
    <text evidence="3">The sequence shown here is derived from an EMBL/GenBank/DDBJ whole genome shotgun (WGS) entry which is preliminary data.</text>
</comment>
<keyword evidence="2" id="KW-0812">Transmembrane</keyword>
<keyword evidence="4" id="KW-1185">Reference proteome</keyword>
<keyword evidence="2" id="KW-1133">Transmembrane helix</keyword>
<dbReference type="OrthoDB" id="8634428at2"/>
<evidence type="ECO:0000256" key="1">
    <source>
        <dbReference type="SAM" id="MobiDB-lite"/>
    </source>
</evidence>
<accession>A0A261S047</accession>
<proteinExistence type="predicted"/>
<dbReference type="Proteomes" id="UP000216020">
    <property type="component" value="Unassembled WGS sequence"/>
</dbReference>
<evidence type="ECO:0008006" key="5">
    <source>
        <dbReference type="Google" id="ProtNLM"/>
    </source>
</evidence>
<feature type="region of interest" description="Disordered" evidence="1">
    <location>
        <begin position="279"/>
        <end position="322"/>
    </location>
</feature>
<feature type="transmembrane region" description="Helical" evidence="2">
    <location>
        <begin position="38"/>
        <end position="57"/>
    </location>
</feature>
<name>A0A261S047_9BORD</name>
<keyword evidence="2" id="KW-0472">Membrane</keyword>
<gene>
    <name evidence="3" type="ORF">CAL29_22230</name>
</gene>